<proteinExistence type="predicted"/>
<reference evidence="2 3" key="2">
    <citation type="submission" date="2018-11" db="EMBL/GenBank/DDBJ databases">
        <authorList>
            <consortium name="Pathogen Informatics"/>
        </authorList>
    </citation>
    <scope>NUCLEOTIDE SEQUENCE [LARGE SCALE GENOMIC DNA]</scope>
    <source>
        <strain evidence="2 3">NST_G2</strain>
    </source>
</reference>
<dbReference type="WBParaSite" id="SSLN_0001594301-mRNA-1">
    <property type="protein sequence ID" value="SSLN_0001594301-mRNA-1"/>
    <property type="gene ID" value="SSLN_0001594301"/>
</dbReference>
<evidence type="ECO:0000313" key="2">
    <source>
        <dbReference type="EMBL" id="VDM01752.1"/>
    </source>
</evidence>
<evidence type="ECO:0000313" key="4">
    <source>
        <dbReference type="WBParaSite" id="SSLN_0001594301-mRNA-1"/>
    </source>
</evidence>
<protein>
    <submittedName>
        <fullName evidence="2 4">Uncharacterized protein</fullName>
    </submittedName>
</protein>
<dbReference type="AlphaFoldDB" id="A0A183TFW8"/>
<reference evidence="4" key="1">
    <citation type="submission" date="2016-06" db="UniProtKB">
        <authorList>
            <consortium name="WormBaseParasite"/>
        </authorList>
    </citation>
    <scope>IDENTIFICATION</scope>
</reference>
<dbReference type="EMBL" id="UYSU01039864">
    <property type="protein sequence ID" value="VDM01752.1"/>
    <property type="molecule type" value="Genomic_DNA"/>
</dbReference>
<accession>A0A183TFW8</accession>
<dbReference type="Proteomes" id="UP000275846">
    <property type="component" value="Unassembled WGS sequence"/>
</dbReference>
<feature type="compositionally biased region" description="Basic and acidic residues" evidence="1">
    <location>
        <begin position="104"/>
        <end position="117"/>
    </location>
</feature>
<gene>
    <name evidence="2" type="ORF">SSLN_LOCUS15366</name>
</gene>
<evidence type="ECO:0000256" key="1">
    <source>
        <dbReference type="SAM" id="MobiDB-lite"/>
    </source>
</evidence>
<sequence>MPQSCEDRPAQQYEDIESSNDNLAESEEVGIWTGFIITDPFVLCLRLTGEGSENALNKRCEIKPPASIPWLGRKDNAHSVPIRFTLTHRLFTLVALNVCSILDDPQRDQPEKTALVKEEEEEEEEGAD</sequence>
<feature type="compositionally biased region" description="Acidic residues" evidence="1">
    <location>
        <begin position="118"/>
        <end position="128"/>
    </location>
</feature>
<keyword evidence="3" id="KW-1185">Reference proteome</keyword>
<feature type="region of interest" description="Disordered" evidence="1">
    <location>
        <begin position="1"/>
        <end position="21"/>
    </location>
</feature>
<organism evidence="4">
    <name type="scientific">Schistocephalus solidus</name>
    <name type="common">Tapeworm</name>
    <dbReference type="NCBI Taxonomy" id="70667"/>
    <lineage>
        <taxon>Eukaryota</taxon>
        <taxon>Metazoa</taxon>
        <taxon>Spiralia</taxon>
        <taxon>Lophotrochozoa</taxon>
        <taxon>Platyhelminthes</taxon>
        <taxon>Cestoda</taxon>
        <taxon>Eucestoda</taxon>
        <taxon>Diphyllobothriidea</taxon>
        <taxon>Diphyllobothriidae</taxon>
        <taxon>Schistocephalus</taxon>
    </lineage>
</organism>
<evidence type="ECO:0000313" key="3">
    <source>
        <dbReference type="Proteomes" id="UP000275846"/>
    </source>
</evidence>
<feature type="region of interest" description="Disordered" evidence="1">
    <location>
        <begin position="104"/>
        <end position="128"/>
    </location>
</feature>
<name>A0A183TFW8_SCHSO</name>